<feature type="compositionally biased region" description="Polar residues" evidence="1">
    <location>
        <begin position="588"/>
        <end position="600"/>
    </location>
</feature>
<feature type="region of interest" description="Disordered" evidence="1">
    <location>
        <begin position="38"/>
        <end position="175"/>
    </location>
</feature>
<name>R0KFN7_EXST2</name>
<dbReference type="EMBL" id="KB908548">
    <property type="protein sequence ID" value="EOA88119.1"/>
    <property type="molecule type" value="Genomic_DNA"/>
</dbReference>
<feature type="region of interest" description="Disordered" evidence="1">
    <location>
        <begin position="556"/>
        <end position="602"/>
    </location>
</feature>
<feature type="region of interest" description="Disordered" evidence="1">
    <location>
        <begin position="342"/>
        <end position="375"/>
    </location>
</feature>
<feature type="region of interest" description="Disordered" evidence="1">
    <location>
        <begin position="421"/>
        <end position="455"/>
    </location>
</feature>
<dbReference type="AlphaFoldDB" id="R0KFN7"/>
<dbReference type="RefSeq" id="XP_008024088.1">
    <property type="nucleotide sequence ID" value="XM_008025897.1"/>
</dbReference>
<feature type="compositionally biased region" description="Polar residues" evidence="1">
    <location>
        <begin position="106"/>
        <end position="124"/>
    </location>
</feature>
<feature type="region of interest" description="Disordered" evidence="1">
    <location>
        <begin position="222"/>
        <end position="247"/>
    </location>
</feature>
<evidence type="ECO:0000256" key="1">
    <source>
        <dbReference type="SAM" id="MobiDB-lite"/>
    </source>
</evidence>
<dbReference type="Proteomes" id="UP000016935">
    <property type="component" value="Unassembled WGS sequence"/>
</dbReference>
<proteinExistence type="predicted"/>
<evidence type="ECO:0000313" key="2">
    <source>
        <dbReference type="EMBL" id="EOA88119.1"/>
    </source>
</evidence>
<feature type="compositionally biased region" description="Polar residues" evidence="1">
    <location>
        <begin position="66"/>
        <end position="88"/>
    </location>
</feature>
<feature type="compositionally biased region" description="Polar residues" evidence="1">
    <location>
        <begin position="227"/>
        <end position="238"/>
    </location>
</feature>
<feature type="compositionally biased region" description="Polar residues" evidence="1">
    <location>
        <begin position="352"/>
        <end position="362"/>
    </location>
</feature>
<sequence>MSLNDPQGADSDYQRVNSEYQAYSKISSLLLLGVLRGGSSSEEVDEEGDLSTSSNAALSPPISGPQAVSTPNLSADTTSSPYTSINPFSSHMPSPASPVPPNRPSCSSSVYTSQSRSPAQANTSDPEKHLQTDQQEGAPRTNDAEQGAVSPEHPDEHEPERRNQSTCNHELQKTPHPAFMTDEEFEALPCWSDVEDDPAYNIGRTRRTVSDTDVRRYRMGLDAAPSQGIQPGETTTPHINPPPGLSPTPRFAEAFDRMSLLSLNNSASGQRADAVAPGDIPPSYPSSRASFIGTVNSESFMELLRARGSYPGELRPDPSSSRDAENALVPWNGSEWSVYHIGDGLPPRDPQRQSIARNQTGQREAWIITPGRPPRSSLEIARTLASRRLQAPTLSHLNEIDQEPDGSESNDLPQVYLRGGAGEEDEEQSQHESTAPPRDSTPPPPERVPTPYPEPWLQRLSLQGDHQTIPFDLARATSVFGRQEATPHRSPLLTRSRSAEWNQDGLGVLSPLGNVAYRLAHEGRPRHHPTNLQLRRYLVTRTEPREGDEINTRTITNQATFRAPLIRETPSRQGSSQHEGSRVEAPSSELQAPQDSILSVPTTPPPPYNTVARHNSQTDPSIHSTTTWEFAPPERPQNPIVHEMDSFVSPRPVAIRRQRRRRSCCGVDRDSCNGCCSPF</sequence>
<dbReference type="GeneID" id="19404397"/>
<organism evidence="2 3">
    <name type="scientific">Exserohilum turcicum (strain 28A)</name>
    <name type="common">Northern leaf blight fungus</name>
    <name type="synonym">Setosphaeria turcica</name>
    <dbReference type="NCBI Taxonomy" id="671987"/>
    <lineage>
        <taxon>Eukaryota</taxon>
        <taxon>Fungi</taxon>
        <taxon>Dikarya</taxon>
        <taxon>Ascomycota</taxon>
        <taxon>Pezizomycotina</taxon>
        <taxon>Dothideomycetes</taxon>
        <taxon>Pleosporomycetidae</taxon>
        <taxon>Pleosporales</taxon>
        <taxon>Pleosporineae</taxon>
        <taxon>Pleosporaceae</taxon>
        <taxon>Exserohilum</taxon>
    </lineage>
</organism>
<feature type="compositionally biased region" description="Pro residues" evidence="1">
    <location>
        <begin position="439"/>
        <end position="454"/>
    </location>
</feature>
<gene>
    <name evidence="2" type="ORF">SETTUDRAFT_38798</name>
</gene>
<reference evidence="2 3" key="2">
    <citation type="journal article" date="2013" name="PLoS Genet.">
        <title>Comparative genome structure, secondary metabolite, and effector coding capacity across Cochliobolus pathogens.</title>
        <authorList>
            <person name="Condon B.J."/>
            <person name="Leng Y."/>
            <person name="Wu D."/>
            <person name="Bushley K.E."/>
            <person name="Ohm R.A."/>
            <person name="Otillar R."/>
            <person name="Martin J."/>
            <person name="Schackwitz W."/>
            <person name="Grimwood J."/>
            <person name="MohdZainudin N."/>
            <person name="Xue C."/>
            <person name="Wang R."/>
            <person name="Manning V.A."/>
            <person name="Dhillon B."/>
            <person name="Tu Z.J."/>
            <person name="Steffenson B.J."/>
            <person name="Salamov A."/>
            <person name="Sun H."/>
            <person name="Lowry S."/>
            <person name="LaButti K."/>
            <person name="Han J."/>
            <person name="Copeland A."/>
            <person name="Lindquist E."/>
            <person name="Barry K."/>
            <person name="Schmutz J."/>
            <person name="Baker S.E."/>
            <person name="Ciuffetti L.M."/>
            <person name="Grigoriev I.V."/>
            <person name="Zhong S."/>
            <person name="Turgeon B.G."/>
        </authorList>
    </citation>
    <scope>NUCLEOTIDE SEQUENCE [LARGE SCALE GENOMIC DNA]</scope>
    <source>
        <strain evidence="3">28A</strain>
    </source>
</reference>
<feature type="compositionally biased region" description="Basic and acidic residues" evidence="1">
    <location>
        <begin position="152"/>
        <end position="163"/>
    </location>
</feature>
<reference evidence="2 3" key="1">
    <citation type="journal article" date="2012" name="PLoS Pathog.">
        <title>Diverse lifestyles and strategies of plant pathogenesis encoded in the genomes of eighteen Dothideomycetes fungi.</title>
        <authorList>
            <person name="Ohm R.A."/>
            <person name="Feau N."/>
            <person name="Henrissat B."/>
            <person name="Schoch C.L."/>
            <person name="Horwitz B.A."/>
            <person name="Barry K.W."/>
            <person name="Condon B.J."/>
            <person name="Copeland A.C."/>
            <person name="Dhillon B."/>
            <person name="Glaser F."/>
            <person name="Hesse C.N."/>
            <person name="Kosti I."/>
            <person name="LaButti K."/>
            <person name="Lindquist E.A."/>
            <person name="Lucas S."/>
            <person name="Salamov A.A."/>
            <person name="Bradshaw R.E."/>
            <person name="Ciuffetti L."/>
            <person name="Hamelin R.C."/>
            <person name="Kema G.H.J."/>
            <person name="Lawrence C."/>
            <person name="Scott J.A."/>
            <person name="Spatafora J.W."/>
            <person name="Turgeon B.G."/>
            <person name="de Wit P.J.G.M."/>
            <person name="Zhong S."/>
            <person name="Goodwin S.B."/>
            <person name="Grigoriev I.V."/>
        </authorList>
    </citation>
    <scope>NUCLEOTIDE SEQUENCE [LARGE SCALE GENOMIC DNA]</scope>
    <source>
        <strain evidence="3">28A</strain>
    </source>
</reference>
<dbReference type="OrthoDB" id="3801458at2759"/>
<dbReference type="HOGENOM" id="CLU_404986_0_0_1"/>
<keyword evidence="3" id="KW-1185">Reference proteome</keyword>
<accession>R0KFN7</accession>
<evidence type="ECO:0000313" key="3">
    <source>
        <dbReference type="Proteomes" id="UP000016935"/>
    </source>
</evidence>
<protein>
    <submittedName>
        <fullName evidence="2">Uncharacterized protein</fullName>
    </submittedName>
</protein>